<sequence>MADDNVPLISERLSIPKYTVDACRAAIRGEMVPVALGLELSRLCIIRGMRYHTGFAKELHGTLPEFTRALNARAIMNNTIPDMDDSLDEETPYCIWHPEVASESTYRCLVQRYPHMTYQVARACAVAGYTDLYLELDIVPDAHIAEEARECGSTAIFNHIMAASVTYSIMDDYTRSIDTTNLKPSHLNGDTAVRWMLDIKQEFTHADVEDEDDFSLFTSRGFEEHYFNITEDMCIDEYTTPKRPAYDVTPLLYAPLPVNLPTVEKDLLILMAAYYGDIDRYARLRRPVMIEKEVNCCVRGIYHSTMFAIWWARQSHLKPKPAAIDQAIKARYIMNNVLKPISPNDSSSLPYLISYPGLGHPSTYRVLAAHKPLMMPQILRACIAGNYAELFQELVTKATKSDIELLVKHHRIIDPRFRDAVDKRMEELGFSLTVSSNTIPEVELARSSVNIPRNASTDLVDTSFSSSSKMQFMNGLQCDVSLVELLACLPEEWKLAEGENRHVELDYVEWPPNWEKRGPSS</sequence>
<dbReference type="OrthoDB" id="4360026at2759"/>
<dbReference type="Proteomes" id="UP000184330">
    <property type="component" value="Unassembled WGS sequence"/>
</dbReference>
<reference evidence="1 2" key="1">
    <citation type="submission" date="2016-03" db="EMBL/GenBank/DDBJ databases">
        <authorList>
            <person name="Ploux O."/>
        </authorList>
    </citation>
    <scope>NUCLEOTIDE SEQUENCE [LARGE SCALE GENOMIC DNA]</scope>
    <source>
        <strain evidence="1 2">UAMH 11012</strain>
    </source>
</reference>
<evidence type="ECO:0000313" key="1">
    <source>
        <dbReference type="EMBL" id="CZR62109.1"/>
    </source>
</evidence>
<dbReference type="STRING" id="576137.A0A1L7XAR1"/>
<dbReference type="AlphaFoldDB" id="A0A1L7XAR1"/>
<keyword evidence="2" id="KW-1185">Reference proteome</keyword>
<name>A0A1L7XAR1_9HELO</name>
<organism evidence="1 2">
    <name type="scientific">Phialocephala subalpina</name>
    <dbReference type="NCBI Taxonomy" id="576137"/>
    <lineage>
        <taxon>Eukaryota</taxon>
        <taxon>Fungi</taxon>
        <taxon>Dikarya</taxon>
        <taxon>Ascomycota</taxon>
        <taxon>Pezizomycotina</taxon>
        <taxon>Leotiomycetes</taxon>
        <taxon>Helotiales</taxon>
        <taxon>Mollisiaceae</taxon>
        <taxon>Phialocephala</taxon>
        <taxon>Phialocephala fortinii species complex</taxon>
    </lineage>
</organism>
<gene>
    <name evidence="1" type="ORF">PAC_12006</name>
</gene>
<proteinExistence type="predicted"/>
<accession>A0A1L7XAR1</accession>
<dbReference type="EMBL" id="FJOG01000020">
    <property type="protein sequence ID" value="CZR62109.1"/>
    <property type="molecule type" value="Genomic_DNA"/>
</dbReference>
<evidence type="ECO:0000313" key="2">
    <source>
        <dbReference type="Proteomes" id="UP000184330"/>
    </source>
</evidence>
<protein>
    <submittedName>
        <fullName evidence="1">Uncharacterized protein</fullName>
    </submittedName>
</protein>